<feature type="non-terminal residue" evidence="1">
    <location>
        <position position="109"/>
    </location>
</feature>
<dbReference type="Proteomes" id="UP001162483">
    <property type="component" value="Unassembled WGS sequence"/>
</dbReference>
<evidence type="ECO:0000313" key="2">
    <source>
        <dbReference type="Proteomes" id="UP001162483"/>
    </source>
</evidence>
<sequence length="109" mass="12444">MDSCTKEEAHWAIQRCKGLVAVHYKLNTEGYSKLMKDLEEGKVRSGDSFYIRLNLNISSHLDSCSLSVNCDDIVHVLDTMHQGRYEWLCARVDPFTVRNMDVGTIPSYS</sequence>
<accession>A0ABN9G781</accession>
<protein>
    <submittedName>
        <fullName evidence="1">Uncharacterized protein</fullName>
    </submittedName>
</protein>
<dbReference type="PANTHER" id="PTHR14559:SF4">
    <property type="entry name" value="CASPASE RECRUITMENT DOMAIN-CONTAINING PROTEIN 11"/>
    <property type="match status" value="1"/>
</dbReference>
<reference evidence="1" key="1">
    <citation type="submission" date="2023-05" db="EMBL/GenBank/DDBJ databases">
        <authorList>
            <person name="Stuckert A."/>
        </authorList>
    </citation>
    <scope>NUCLEOTIDE SEQUENCE</scope>
</reference>
<dbReference type="PANTHER" id="PTHR14559">
    <property type="entry name" value="CASPASE RECRUITMENT DOMAIN FAMILY"/>
    <property type="match status" value="1"/>
</dbReference>
<proteinExistence type="predicted"/>
<organism evidence="1 2">
    <name type="scientific">Staurois parvus</name>
    <dbReference type="NCBI Taxonomy" id="386267"/>
    <lineage>
        <taxon>Eukaryota</taxon>
        <taxon>Metazoa</taxon>
        <taxon>Chordata</taxon>
        <taxon>Craniata</taxon>
        <taxon>Vertebrata</taxon>
        <taxon>Euteleostomi</taxon>
        <taxon>Amphibia</taxon>
        <taxon>Batrachia</taxon>
        <taxon>Anura</taxon>
        <taxon>Neobatrachia</taxon>
        <taxon>Ranoidea</taxon>
        <taxon>Ranidae</taxon>
        <taxon>Staurois</taxon>
    </lineage>
</organism>
<keyword evidence="2" id="KW-1185">Reference proteome</keyword>
<dbReference type="Gene3D" id="2.30.30.40">
    <property type="entry name" value="SH3 Domains"/>
    <property type="match status" value="1"/>
</dbReference>
<gene>
    <name evidence="1" type="ORF">SPARVUS_LOCUS13465859</name>
</gene>
<comment type="caution">
    <text evidence="1">The sequence shown here is derived from an EMBL/GenBank/DDBJ whole genome shotgun (WGS) entry which is preliminary data.</text>
</comment>
<name>A0ABN9G781_9NEOB</name>
<dbReference type="EMBL" id="CATNWA010017973">
    <property type="protein sequence ID" value="CAI9604478.1"/>
    <property type="molecule type" value="Genomic_DNA"/>
</dbReference>
<evidence type="ECO:0000313" key="1">
    <source>
        <dbReference type="EMBL" id="CAI9604478.1"/>
    </source>
</evidence>